<feature type="transmembrane region" description="Helical" evidence="2">
    <location>
        <begin position="36"/>
        <end position="56"/>
    </location>
</feature>
<dbReference type="Pfam" id="PF01814">
    <property type="entry name" value="Hemerythrin"/>
    <property type="match status" value="1"/>
</dbReference>
<dbReference type="Proteomes" id="UP000565711">
    <property type="component" value="Unassembled WGS sequence"/>
</dbReference>
<evidence type="ECO:0000313" key="5">
    <source>
        <dbReference type="Proteomes" id="UP000565711"/>
    </source>
</evidence>
<dbReference type="EMBL" id="JAAXOP010000023">
    <property type="protein sequence ID" value="NKY53991.1"/>
    <property type="molecule type" value="Genomic_DNA"/>
</dbReference>
<evidence type="ECO:0000259" key="3">
    <source>
        <dbReference type="Pfam" id="PF01814"/>
    </source>
</evidence>
<feature type="region of interest" description="Disordered" evidence="1">
    <location>
        <begin position="1"/>
        <end position="32"/>
    </location>
</feature>
<evidence type="ECO:0000313" key="4">
    <source>
        <dbReference type="EMBL" id="NKY53991.1"/>
    </source>
</evidence>
<gene>
    <name evidence="4" type="ORF">HGA08_27735</name>
</gene>
<protein>
    <submittedName>
        <fullName evidence="4">Hemerythrin domain-containing protein</fullName>
    </submittedName>
</protein>
<dbReference type="PROSITE" id="PS51318">
    <property type="entry name" value="TAT"/>
    <property type="match status" value="1"/>
</dbReference>
<evidence type="ECO:0000256" key="1">
    <source>
        <dbReference type="SAM" id="MobiDB-lite"/>
    </source>
</evidence>
<keyword evidence="2" id="KW-0812">Transmembrane</keyword>
<dbReference type="PANTHER" id="PTHR39966">
    <property type="entry name" value="BLL2471 PROTEIN-RELATED"/>
    <property type="match status" value="1"/>
</dbReference>
<dbReference type="Gene3D" id="1.20.120.520">
    <property type="entry name" value="nmb1532 protein domain like"/>
    <property type="match status" value="1"/>
</dbReference>
<organism evidence="4 5">
    <name type="scientific">Nocardia vermiculata</name>
    <dbReference type="NCBI Taxonomy" id="257274"/>
    <lineage>
        <taxon>Bacteria</taxon>
        <taxon>Bacillati</taxon>
        <taxon>Actinomycetota</taxon>
        <taxon>Actinomycetes</taxon>
        <taxon>Mycobacteriales</taxon>
        <taxon>Nocardiaceae</taxon>
        <taxon>Nocardia</taxon>
    </lineage>
</organism>
<proteinExistence type="predicted"/>
<reference evidence="4 5" key="1">
    <citation type="submission" date="2020-04" db="EMBL/GenBank/DDBJ databases">
        <title>MicrobeNet Type strains.</title>
        <authorList>
            <person name="Nicholson A.C."/>
        </authorList>
    </citation>
    <scope>NUCLEOTIDE SEQUENCE [LARGE SCALE GENOMIC DNA]</scope>
    <source>
        <strain evidence="4 5">JCM 12354</strain>
    </source>
</reference>
<feature type="compositionally biased region" description="Basic and acidic residues" evidence="1">
    <location>
        <begin position="1"/>
        <end position="16"/>
    </location>
</feature>
<keyword evidence="5" id="KW-1185">Reference proteome</keyword>
<evidence type="ECO:0000256" key="2">
    <source>
        <dbReference type="SAM" id="Phobius"/>
    </source>
</evidence>
<dbReference type="CDD" id="cd12108">
    <property type="entry name" value="Hr-like"/>
    <property type="match status" value="1"/>
</dbReference>
<keyword evidence="2" id="KW-1133">Transmembrane helix</keyword>
<accession>A0A846Y8C9</accession>
<keyword evidence="2" id="KW-0472">Membrane</keyword>
<comment type="caution">
    <text evidence="4">The sequence shown here is derived from an EMBL/GenBank/DDBJ whole genome shotgun (WGS) entry which is preliminary data.</text>
</comment>
<dbReference type="PANTHER" id="PTHR39966:SF1">
    <property type="entry name" value="HEMERYTHRIN-LIKE DOMAIN-CONTAINING PROTEIN"/>
    <property type="match status" value="1"/>
</dbReference>
<dbReference type="RefSeq" id="WP_067870945.1">
    <property type="nucleotide sequence ID" value="NZ_JAAXOP010000023.1"/>
</dbReference>
<feature type="domain" description="Hemerythrin-like" evidence="3">
    <location>
        <begin position="73"/>
        <end position="160"/>
    </location>
</feature>
<dbReference type="GO" id="GO:0005886">
    <property type="term" value="C:plasma membrane"/>
    <property type="evidence" value="ECO:0007669"/>
    <property type="project" value="TreeGrafter"/>
</dbReference>
<name>A0A846Y8C9_9NOCA</name>
<dbReference type="InterPro" id="IPR006311">
    <property type="entry name" value="TAT_signal"/>
</dbReference>
<sequence>MTDQQRHDQEPSRHSDTTWPSHLPQSADRAGPNRRAMLLGGIGIGGLAIGTGLTLATQHALAAAPSTPVVPATEELMTDHGLLKRILLIYRECADRLNTGDELDPAALFHSAQMVHSYIEDFHEGIEEGYIFPRLLRAGKLRDTIRNLLIQHDVGRKLTIAVIQSSTTMDMPGTGAAPGFATAESRAALARTLNQFITMYEPHEAREDTVVFPAFRDVTADGSVFDQVSEQIAEAQQKRFGDQGMSGYLDQVDRIEQQLGIHDLAGFTPPIPN</sequence>
<dbReference type="InterPro" id="IPR012312">
    <property type="entry name" value="Hemerythrin-like"/>
</dbReference>
<dbReference type="AlphaFoldDB" id="A0A846Y8C9"/>